<dbReference type="AlphaFoldDB" id="A0A2T5J4L8"/>
<keyword evidence="3" id="KW-1185">Reference proteome</keyword>
<feature type="transmembrane region" description="Helical" evidence="1">
    <location>
        <begin position="45"/>
        <end position="62"/>
    </location>
</feature>
<sequence length="158" mass="18458">MLLLLIFKQDVKDRMVWVWAFPLLAVALAWLNYREQHIYDFRQLAVNLIFLFVQLGLVSLYFSIKNKTWTNITSELLGWGDILFLCALAFYLPVVNFIVFYLSSLLLILLYWVLRKPNNRHIPLAGLQALLFALLLCSGWLVPALNLQQTDWILKLMA</sequence>
<evidence type="ECO:0000256" key="1">
    <source>
        <dbReference type="SAM" id="Phobius"/>
    </source>
</evidence>
<comment type="caution">
    <text evidence="2">The sequence shown here is derived from an EMBL/GenBank/DDBJ whole genome shotgun (WGS) entry which is preliminary data.</text>
</comment>
<protein>
    <recommendedName>
        <fullName evidence="4">Type IV leader peptidase family protein</fullName>
    </recommendedName>
</protein>
<keyword evidence="1" id="KW-1133">Transmembrane helix</keyword>
<evidence type="ECO:0000313" key="3">
    <source>
        <dbReference type="Proteomes" id="UP000244168"/>
    </source>
</evidence>
<feature type="transmembrane region" description="Helical" evidence="1">
    <location>
        <begin position="124"/>
        <end position="142"/>
    </location>
</feature>
<keyword evidence="1" id="KW-0812">Transmembrane</keyword>
<organism evidence="2 3">
    <name type="scientific">Mucilaginibacter yixingensis</name>
    <dbReference type="NCBI Taxonomy" id="1295612"/>
    <lineage>
        <taxon>Bacteria</taxon>
        <taxon>Pseudomonadati</taxon>
        <taxon>Bacteroidota</taxon>
        <taxon>Sphingobacteriia</taxon>
        <taxon>Sphingobacteriales</taxon>
        <taxon>Sphingobacteriaceae</taxon>
        <taxon>Mucilaginibacter</taxon>
    </lineage>
</organism>
<reference evidence="2 3" key="1">
    <citation type="submission" date="2018-04" db="EMBL/GenBank/DDBJ databases">
        <title>Genomic Encyclopedia of Archaeal and Bacterial Type Strains, Phase II (KMG-II): from individual species to whole genera.</title>
        <authorList>
            <person name="Goeker M."/>
        </authorList>
    </citation>
    <scope>NUCLEOTIDE SEQUENCE [LARGE SCALE GENOMIC DNA]</scope>
    <source>
        <strain evidence="2 3">DSM 26809</strain>
    </source>
</reference>
<evidence type="ECO:0000313" key="2">
    <source>
        <dbReference type="EMBL" id="PTQ92456.1"/>
    </source>
</evidence>
<accession>A0A2T5J4L8</accession>
<keyword evidence="1" id="KW-0472">Membrane</keyword>
<dbReference type="EMBL" id="QAOQ01000012">
    <property type="protein sequence ID" value="PTQ92456.1"/>
    <property type="molecule type" value="Genomic_DNA"/>
</dbReference>
<name>A0A2T5J4L8_9SPHI</name>
<evidence type="ECO:0008006" key="4">
    <source>
        <dbReference type="Google" id="ProtNLM"/>
    </source>
</evidence>
<feature type="transmembrane region" description="Helical" evidence="1">
    <location>
        <begin position="15"/>
        <end position="33"/>
    </location>
</feature>
<feature type="transmembrane region" description="Helical" evidence="1">
    <location>
        <begin position="82"/>
        <end position="112"/>
    </location>
</feature>
<proteinExistence type="predicted"/>
<gene>
    <name evidence="2" type="ORF">C8P68_11256</name>
</gene>
<dbReference type="Proteomes" id="UP000244168">
    <property type="component" value="Unassembled WGS sequence"/>
</dbReference>